<dbReference type="EMBL" id="BPVZ01000005">
    <property type="protein sequence ID" value="GKU92143.1"/>
    <property type="molecule type" value="Genomic_DNA"/>
</dbReference>
<evidence type="ECO:0000256" key="1">
    <source>
        <dbReference type="SAM" id="MobiDB-lite"/>
    </source>
</evidence>
<evidence type="ECO:0000313" key="3">
    <source>
        <dbReference type="Proteomes" id="UP001054252"/>
    </source>
</evidence>
<gene>
    <name evidence="2" type="ORF">SLEP1_g5910</name>
</gene>
<name>A0AAV5I2C4_9ROSI</name>
<evidence type="ECO:0000313" key="2">
    <source>
        <dbReference type="EMBL" id="GKU92143.1"/>
    </source>
</evidence>
<protein>
    <submittedName>
        <fullName evidence="2">Uncharacterized protein</fullName>
    </submittedName>
</protein>
<keyword evidence="3" id="KW-1185">Reference proteome</keyword>
<sequence length="139" mass="15851">MASRSAGSKRKQVGSSSAGGQAEENGNVFDSTLFWDKDASDHYNFVKNLAVLPCNNVKFSQFPQGDMNVEKIFREIGWIDFLEIKEHVYNDVIHQFYANLKPKKKKCKAMVSGMQIQFSPREICALLEIPEEEMIILKM</sequence>
<proteinExistence type="predicted"/>
<dbReference type="AlphaFoldDB" id="A0AAV5I2C4"/>
<reference evidence="2 3" key="1">
    <citation type="journal article" date="2021" name="Commun. Biol.">
        <title>The genome of Shorea leprosula (Dipterocarpaceae) highlights the ecological relevance of drought in aseasonal tropical rainforests.</title>
        <authorList>
            <person name="Ng K.K.S."/>
            <person name="Kobayashi M.J."/>
            <person name="Fawcett J.A."/>
            <person name="Hatakeyama M."/>
            <person name="Paape T."/>
            <person name="Ng C.H."/>
            <person name="Ang C.C."/>
            <person name="Tnah L.H."/>
            <person name="Lee C.T."/>
            <person name="Nishiyama T."/>
            <person name="Sese J."/>
            <person name="O'Brien M.J."/>
            <person name="Copetti D."/>
            <person name="Mohd Noor M.I."/>
            <person name="Ong R.C."/>
            <person name="Putra M."/>
            <person name="Sireger I.Z."/>
            <person name="Indrioko S."/>
            <person name="Kosugi Y."/>
            <person name="Izuno A."/>
            <person name="Isagi Y."/>
            <person name="Lee S.L."/>
            <person name="Shimizu K.K."/>
        </authorList>
    </citation>
    <scope>NUCLEOTIDE SEQUENCE [LARGE SCALE GENOMIC DNA]</scope>
    <source>
        <strain evidence="2">214</strain>
    </source>
</reference>
<dbReference type="Proteomes" id="UP001054252">
    <property type="component" value="Unassembled WGS sequence"/>
</dbReference>
<accession>A0AAV5I2C4</accession>
<comment type="caution">
    <text evidence="2">The sequence shown here is derived from an EMBL/GenBank/DDBJ whole genome shotgun (WGS) entry which is preliminary data.</text>
</comment>
<organism evidence="2 3">
    <name type="scientific">Rubroshorea leprosula</name>
    <dbReference type="NCBI Taxonomy" id="152421"/>
    <lineage>
        <taxon>Eukaryota</taxon>
        <taxon>Viridiplantae</taxon>
        <taxon>Streptophyta</taxon>
        <taxon>Embryophyta</taxon>
        <taxon>Tracheophyta</taxon>
        <taxon>Spermatophyta</taxon>
        <taxon>Magnoliopsida</taxon>
        <taxon>eudicotyledons</taxon>
        <taxon>Gunneridae</taxon>
        <taxon>Pentapetalae</taxon>
        <taxon>rosids</taxon>
        <taxon>malvids</taxon>
        <taxon>Malvales</taxon>
        <taxon>Dipterocarpaceae</taxon>
        <taxon>Rubroshorea</taxon>
    </lineage>
</organism>
<feature type="region of interest" description="Disordered" evidence="1">
    <location>
        <begin position="1"/>
        <end position="24"/>
    </location>
</feature>